<proteinExistence type="predicted"/>
<dbReference type="AlphaFoldDB" id="A0AAD5VM13"/>
<evidence type="ECO:0000313" key="2">
    <source>
        <dbReference type="EMBL" id="KAJ3563887.1"/>
    </source>
</evidence>
<evidence type="ECO:0000256" key="1">
    <source>
        <dbReference type="SAM" id="MobiDB-lite"/>
    </source>
</evidence>
<dbReference type="Proteomes" id="UP001213000">
    <property type="component" value="Unassembled WGS sequence"/>
</dbReference>
<keyword evidence="3" id="KW-1185">Reference proteome</keyword>
<comment type="caution">
    <text evidence="2">The sequence shown here is derived from an EMBL/GenBank/DDBJ whole genome shotgun (WGS) entry which is preliminary data.</text>
</comment>
<accession>A0AAD5VM13</accession>
<gene>
    <name evidence="2" type="ORF">NP233_g8649</name>
</gene>
<organism evidence="2 3">
    <name type="scientific">Leucocoprinus birnbaumii</name>
    <dbReference type="NCBI Taxonomy" id="56174"/>
    <lineage>
        <taxon>Eukaryota</taxon>
        <taxon>Fungi</taxon>
        <taxon>Dikarya</taxon>
        <taxon>Basidiomycota</taxon>
        <taxon>Agaricomycotina</taxon>
        <taxon>Agaricomycetes</taxon>
        <taxon>Agaricomycetidae</taxon>
        <taxon>Agaricales</taxon>
        <taxon>Agaricineae</taxon>
        <taxon>Agaricaceae</taxon>
        <taxon>Leucocoprinus</taxon>
    </lineage>
</organism>
<dbReference type="EMBL" id="JANIEX010000714">
    <property type="protein sequence ID" value="KAJ3563887.1"/>
    <property type="molecule type" value="Genomic_DNA"/>
</dbReference>
<name>A0AAD5VM13_9AGAR</name>
<evidence type="ECO:0000313" key="3">
    <source>
        <dbReference type="Proteomes" id="UP001213000"/>
    </source>
</evidence>
<feature type="region of interest" description="Disordered" evidence="1">
    <location>
        <begin position="1"/>
        <end position="20"/>
    </location>
</feature>
<protein>
    <submittedName>
        <fullName evidence="2">Uncharacterized protein</fullName>
    </submittedName>
</protein>
<sequence length="153" mass="16743">MPRSASSEPSSPQIIFNKSNPYYTPHCQTVSFESSSSTSSIFSSSPSSPILSEYSYELGYPEDDTNCPKVMGAKLSTATVQRTWNTLSNKQCSTILTKLAPHIANEFATSGNIQIHLPTTASDQKSKQQAIQPLGLNEVTPLSSTEYYFDFLS</sequence>
<reference evidence="2" key="1">
    <citation type="submission" date="2022-07" db="EMBL/GenBank/DDBJ databases">
        <title>Genome Sequence of Leucocoprinus birnbaumii.</title>
        <authorList>
            <person name="Buettner E."/>
        </authorList>
    </citation>
    <scope>NUCLEOTIDE SEQUENCE</scope>
    <source>
        <strain evidence="2">VT141</strain>
    </source>
</reference>